<proteinExistence type="predicted"/>
<accession>A0A1J0WMI8</accession>
<dbReference type="KEGG" id="suam:BOO69_12345"/>
<dbReference type="AlphaFoldDB" id="A0A1J0WMI8"/>
<reference evidence="1 2" key="1">
    <citation type="submission" date="2016-11" db="EMBL/GenBank/DDBJ databases">
        <title>Complete genome sequence of Sulfitobacter sp. AM1-D1, a toxic bacteria associated with marine dinoflagellate Alexandrium minutum in East China Sea.</title>
        <authorList>
            <person name="Yang Q."/>
            <person name="Zhang X."/>
            <person name="Tian X."/>
        </authorList>
    </citation>
    <scope>NUCLEOTIDE SEQUENCE [LARGE SCALE GENOMIC DNA]</scope>
    <source>
        <strain evidence="1 2">AM1-D1</strain>
    </source>
</reference>
<sequence length="112" mass="11812">MDTDQDDAGLEALFAGARADPPRASDALLARVEDDARRLQPRGTPAWRGWWRLLGGLPGMGGLVTATCVGFWLGVAPPDGVPDVAGQFMDEAVSVDQTAPDLSAFGWDSEEG</sequence>
<dbReference type="STRING" id="1917485.BOO69_12345"/>
<evidence type="ECO:0000313" key="2">
    <source>
        <dbReference type="Proteomes" id="UP000181897"/>
    </source>
</evidence>
<organism evidence="1 2">
    <name type="scientific">Sulfitobacter alexandrii</name>
    <dbReference type="NCBI Taxonomy" id="1917485"/>
    <lineage>
        <taxon>Bacteria</taxon>
        <taxon>Pseudomonadati</taxon>
        <taxon>Pseudomonadota</taxon>
        <taxon>Alphaproteobacteria</taxon>
        <taxon>Rhodobacterales</taxon>
        <taxon>Roseobacteraceae</taxon>
        <taxon>Sulfitobacter</taxon>
    </lineage>
</organism>
<gene>
    <name evidence="1" type="ORF">BOO69_12345</name>
</gene>
<dbReference type="EMBL" id="CP018076">
    <property type="protein sequence ID" value="APE45459.1"/>
    <property type="molecule type" value="Genomic_DNA"/>
</dbReference>
<evidence type="ECO:0008006" key="3">
    <source>
        <dbReference type="Google" id="ProtNLM"/>
    </source>
</evidence>
<keyword evidence="2" id="KW-1185">Reference proteome</keyword>
<evidence type="ECO:0000313" key="1">
    <source>
        <dbReference type="EMBL" id="APE45459.1"/>
    </source>
</evidence>
<protein>
    <recommendedName>
        <fullName evidence="3">Dihydroorotate dehydrogenase</fullName>
    </recommendedName>
</protein>
<dbReference type="Proteomes" id="UP000181897">
    <property type="component" value="Chromosome"/>
</dbReference>
<name>A0A1J0WMI8_9RHOB</name>